<evidence type="ECO:0000313" key="3">
    <source>
        <dbReference type="Proteomes" id="UP000275078"/>
    </source>
</evidence>
<feature type="transmembrane region" description="Helical" evidence="1">
    <location>
        <begin position="241"/>
        <end position="262"/>
    </location>
</feature>
<dbReference type="EMBL" id="ML119869">
    <property type="protein sequence ID" value="RPA72264.1"/>
    <property type="molecule type" value="Genomic_DNA"/>
</dbReference>
<gene>
    <name evidence="2" type="ORF">BJ508DRAFT_76547</name>
</gene>
<evidence type="ECO:0000256" key="1">
    <source>
        <dbReference type="SAM" id="Phobius"/>
    </source>
</evidence>
<feature type="transmembrane region" description="Helical" evidence="1">
    <location>
        <begin position="103"/>
        <end position="124"/>
    </location>
</feature>
<keyword evidence="1" id="KW-1133">Transmembrane helix</keyword>
<accession>A0A3N4HRG8</accession>
<keyword evidence="1" id="KW-0472">Membrane</keyword>
<evidence type="ECO:0000313" key="2">
    <source>
        <dbReference type="EMBL" id="RPA72264.1"/>
    </source>
</evidence>
<feature type="transmembrane region" description="Helical" evidence="1">
    <location>
        <begin position="49"/>
        <end position="71"/>
    </location>
</feature>
<keyword evidence="3" id="KW-1185">Reference proteome</keyword>
<dbReference type="Proteomes" id="UP000275078">
    <property type="component" value="Unassembled WGS sequence"/>
</dbReference>
<protein>
    <submittedName>
        <fullName evidence="2">Uncharacterized protein</fullName>
    </submittedName>
</protein>
<sequence>MSNSSTALASNATLSSPSNSTLPFNNATALHASSLLCHTTFIPVGVFGFYFLFTLQLLIISSLISTLQPFLNSRWPSRPRFCCGGRRKPDISDKPMVVKTKGIFTLLGDAILLTYSLFMLAQHGRVVWGCREYTLWIHYVVVVLLASVCTTIASLLSFITFLPFRLAATEFYEKIKEDGEEQKLRPNWIRRTEILLLVSALILHIGVGVYFLIRRTVLSMISDGMGVYLEGMSKRATAASLVPSILLIAVAIWIIVACGVYGKVESVQDELIEALGRAGRVAVVLPVLMVLYGIILCFVGPSYVLMGKIVEDPWGKVFLETVVGKIDAVMTAIFPALHGLAMML</sequence>
<organism evidence="2 3">
    <name type="scientific">Ascobolus immersus RN42</name>
    <dbReference type="NCBI Taxonomy" id="1160509"/>
    <lineage>
        <taxon>Eukaryota</taxon>
        <taxon>Fungi</taxon>
        <taxon>Dikarya</taxon>
        <taxon>Ascomycota</taxon>
        <taxon>Pezizomycotina</taxon>
        <taxon>Pezizomycetes</taxon>
        <taxon>Pezizales</taxon>
        <taxon>Ascobolaceae</taxon>
        <taxon>Ascobolus</taxon>
    </lineage>
</organism>
<feature type="transmembrane region" description="Helical" evidence="1">
    <location>
        <begin position="194"/>
        <end position="213"/>
    </location>
</feature>
<feature type="transmembrane region" description="Helical" evidence="1">
    <location>
        <begin position="326"/>
        <end position="343"/>
    </location>
</feature>
<feature type="transmembrane region" description="Helical" evidence="1">
    <location>
        <begin position="283"/>
        <end position="306"/>
    </location>
</feature>
<proteinExistence type="predicted"/>
<reference evidence="2 3" key="1">
    <citation type="journal article" date="2018" name="Nat. Ecol. Evol.">
        <title>Pezizomycetes genomes reveal the molecular basis of ectomycorrhizal truffle lifestyle.</title>
        <authorList>
            <person name="Murat C."/>
            <person name="Payen T."/>
            <person name="Noel B."/>
            <person name="Kuo A."/>
            <person name="Morin E."/>
            <person name="Chen J."/>
            <person name="Kohler A."/>
            <person name="Krizsan K."/>
            <person name="Balestrini R."/>
            <person name="Da Silva C."/>
            <person name="Montanini B."/>
            <person name="Hainaut M."/>
            <person name="Levati E."/>
            <person name="Barry K.W."/>
            <person name="Belfiori B."/>
            <person name="Cichocki N."/>
            <person name="Clum A."/>
            <person name="Dockter R.B."/>
            <person name="Fauchery L."/>
            <person name="Guy J."/>
            <person name="Iotti M."/>
            <person name="Le Tacon F."/>
            <person name="Lindquist E.A."/>
            <person name="Lipzen A."/>
            <person name="Malagnac F."/>
            <person name="Mello A."/>
            <person name="Molinier V."/>
            <person name="Miyauchi S."/>
            <person name="Poulain J."/>
            <person name="Riccioni C."/>
            <person name="Rubini A."/>
            <person name="Sitrit Y."/>
            <person name="Splivallo R."/>
            <person name="Traeger S."/>
            <person name="Wang M."/>
            <person name="Zifcakova L."/>
            <person name="Wipf D."/>
            <person name="Zambonelli A."/>
            <person name="Paolocci F."/>
            <person name="Nowrousian M."/>
            <person name="Ottonello S."/>
            <person name="Baldrian P."/>
            <person name="Spatafora J.W."/>
            <person name="Henrissat B."/>
            <person name="Nagy L.G."/>
            <person name="Aury J.M."/>
            <person name="Wincker P."/>
            <person name="Grigoriev I.V."/>
            <person name="Bonfante P."/>
            <person name="Martin F.M."/>
        </authorList>
    </citation>
    <scope>NUCLEOTIDE SEQUENCE [LARGE SCALE GENOMIC DNA]</scope>
    <source>
        <strain evidence="2 3">RN42</strain>
    </source>
</reference>
<name>A0A3N4HRG8_ASCIM</name>
<dbReference type="AlphaFoldDB" id="A0A3N4HRG8"/>
<keyword evidence="1" id="KW-0812">Transmembrane</keyword>
<feature type="transmembrane region" description="Helical" evidence="1">
    <location>
        <begin position="136"/>
        <end position="164"/>
    </location>
</feature>